<dbReference type="GO" id="GO:0000160">
    <property type="term" value="P:phosphorelay signal transduction system"/>
    <property type="evidence" value="ECO:0007669"/>
    <property type="project" value="InterPro"/>
</dbReference>
<dbReference type="Pfam" id="PF00072">
    <property type="entry name" value="Response_reg"/>
    <property type="match status" value="1"/>
</dbReference>
<dbReference type="PROSITE" id="PS01124">
    <property type="entry name" value="HTH_ARAC_FAMILY_2"/>
    <property type="match status" value="1"/>
</dbReference>
<dbReference type="SMART" id="SM00448">
    <property type="entry name" value="REC"/>
    <property type="match status" value="1"/>
</dbReference>
<dbReference type="InterPro" id="IPR009057">
    <property type="entry name" value="Homeodomain-like_sf"/>
</dbReference>
<dbReference type="Gene3D" id="1.10.10.60">
    <property type="entry name" value="Homeodomain-like"/>
    <property type="match status" value="2"/>
</dbReference>
<dbReference type="PANTHER" id="PTHR43280">
    <property type="entry name" value="ARAC-FAMILY TRANSCRIPTIONAL REGULATOR"/>
    <property type="match status" value="1"/>
</dbReference>
<dbReference type="InterPro" id="IPR020449">
    <property type="entry name" value="Tscrpt_reg_AraC-type_HTH"/>
</dbReference>
<evidence type="ECO:0000313" key="7">
    <source>
        <dbReference type="EMBL" id="MBD0378690.1"/>
    </source>
</evidence>
<keyword evidence="8" id="KW-1185">Reference proteome</keyword>
<evidence type="ECO:0000256" key="1">
    <source>
        <dbReference type="ARBA" id="ARBA00023015"/>
    </source>
</evidence>
<feature type="domain" description="Response regulatory" evidence="6">
    <location>
        <begin position="5"/>
        <end position="122"/>
    </location>
</feature>
<keyword evidence="2" id="KW-0238">DNA-binding</keyword>
<feature type="domain" description="HTH araC/xylS-type" evidence="5">
    <location>
        <begin position="416"/>
        <end position="514"/>
    </location>
</feature>
<dbReference type="AlphaFoldDB" id="A0A926KJE1"/>
<comment type="caution">
    <text evidence="7">The sequence shown here is derived from an EMBL/GenBank/DDBJ whole genome shotgun (WGS) entry which is preliminary data.</text>
</comment>
<dbReference type="InterPro" id="IPR001789">
    <property type="entry name" value="Sig_transdc_resp-reg_receiver"/>
</dbReference>
<dbReference type="InterPro" id="IPR011006">
    <property type="entry name" value="CheY-like_superfamily"/>
</dbReference>
<evidence type="ECO:0000313" key="8">
    <source>
        <dbReference type="Proteomes" id="UP000650466"/>
    </source>
</evidence>
<dbReference type="SUPFAM" id="SSF52172">
    <property type="entry name" value="CheY-like"/>
    <property type="match status" value="1"/>
</dbReference>
<dbReference type="Proteomes" id="UP000650466">
    <property type="component" value="Unassembled WGS sequence"/>
</dbReference>
<evidence type="ECO:0000259" key="6">
    <source>
        <dbReference type="PROSITE" id="PS50110"/>
    </source>
</evidence>
<feature type="modified residue" description="4-aspartylphosphate" evidence="4">
    <location>
        <position position="57"/>
    </location>
</feature>
<proteinExistence type="predicted"/>
<name>A0A926KJE1_9BACL</name>
<evidence type="ECO:0000256" key="4">
    <source>
        <dbReference type="PROSITE-ProRule" id="PRU00169"/>
    </source>
</evidence>
<dbReference type="CDD" id="cd17536">
    <property type="entry name" value="REC_YesN-like"/>
    <property type="match status" value="1"/>
</dbReference>
<evidence type="ECO:0000256" key="2">
    <source>
        <dbReference type="ARBA" id="ARBA00023125"/>
    </source>
</evidence>
<evidence type="ECO:0000256" key="3">
    <source>
        <dbReference type="ARBA" id="ARBA00023163"/>
    </source>
</evidence>
<accession>A0A926KJE1</accession>
<sequence length="517" mass="58398">MLNGKVLIVEDQSNFRRGLVKMIESGGLGWTVAGEASNGQDALALLDQVKPDLVLTDIRMPIMDGIEFVGHLRQSYPDLLVIILTGYKNFEYAQAAVRHGALDLLIKPCTEQDVRQVLNKASECFYERYTQQQKEFVQQRLGQDQALRAFLLDLPHTSRFTPGLNELLSGSELWLLQCNHDDFVKPDYQKSDRSLLQFALSNIVEELMKSSGVDARLILVEHDRFVLVTEHNGVGESLREEIRSASLQFLKIRLKMILMGTAQSAEHLTQLYKNTDGIVKGAADNKLAGEKESMPGMLLSLNQAKVKEMEVQLMSAILMGQSIGLQQLLDQMLTELSGKPSDEMKIGALALSIALQKLMQKEFDPDGTEPLARIPGELPQSYWTSEEVIGWLSKQVKNFILLFNNWQASKSDNVIEKAAQYIEEHYHEACRLTDVAAHVHLNPSYFSASFKKATGESFTSYVTRFRIEKAALLLRNTDMKIFEIAGAVGFDEPNYFTNVFKQRYQMSPKEYRNCDKV</sequence>
<organism evidence="7 8">
    <name type="scientific">Paenibacillus sedimenti</name>
    <dbReference type="NCBI Taxonomy" id="2770274"/>
    <lineage>
        <taxon>Bacteria</taxon>
        <taxon>Bacillati</taxon>
        <taxon>Bacillota</taxon>
        <taxon>Bacilli</taxon>
        <taxon>Bacillales</taxon>
        <taxon>Paenibacillaceae</taxon>
        <taxon>Paenibacillus</taxon>
    </lineage>
</organism>
<gene>
    <name evidence="7" type="ORF">ICC18_00955</name>
</gene>
<dbReference type="SMART" id="SM00342">
    <property type="entry name" value="HTH_ARAC"/>
    <property type="match status" value="1"/>
</dbReference>
<dbReference type="EMBL" id="JACVVD010000001">
    <property type="protein sequence ID" value="MBD0378690.1"/>
    <property type="molecule type" value="Genomic_DNA"/>
</dbReference>
<dbReference type="Pfam" id="PF12833">
    <property type="entry name" value="HTH_18"/>
    <property type="match status" value="1"/>
</dbReference>
<dbReference type="PROSITE" id="PS50110">
    <property type="entry name" value="RESPONSE_REGULATORY"/>
    <property type="match status" value="1"/>
</dbReference>
<dbReference type="PANTHER" id="PTHR43280:SF2">
    <property type="entry name" value="HTH-TYPE TRANSCRIPTIONAL REGULATOR EXSA"/>
    <property type="match status" value="1"/>
</dbReference>
<dbReference type="RefSeq" id="WP_188172510.1">
    <property type="nucleotide sequence ID" value="NZ_JACVVD010000001.1"/>
</dbReference>
<dbReference type="GO" id="GO:0043565">
    <property type="term" value="F:sequence-specific DNA binding"/>
    <property type="evidence" value="ECO:0007669"/>
    <property type="project" value="InterPro"/>
</dbReference>
<dbReference type="Gene3D" id="3.40.50.2300">
    <property type="match status" value="1"/>
</dbReference>
<dbReference type="InterPro" id="IPR018060">
    <property type="entry name" value="HTH_AraC"/>
</dbReference>
<dbReference type="PRINTS" id="PR00032">
    <property type="entry name" value="HTHARAC"/>
</dbReference>
<keyword evidence="4" id="KW-0597">Phosphoprotein</keyword>
<evidence type="ECO:0000259" key="5">
    <source>
        <dbReference type="PROSITE" id="PS01124"/>
    </source>
</evidence>
<protein>
    <submittedName>
        <fullName evidence="7">Response regulator</fullName>
    </submittedName>
</protein>
<dbReference type="GO" id="GO:0003700">
    <property type="term" value="F:DNA-binding transcription factor activity"/>
    <property type="evidence" value="ECO:0007669"/>
    <property type="project" value="InterPro"/>
</dbReference>
<reference evidence="7" key="1">
    <citation type="submission" date="2020-09" db="EMBL/GenBank/DDBJ databases">
        <title>Draft Genome Sequence of Paenibacillus sp. WST5.</title>
        <authorList>
            <person name="Bao Z."/>
        </authorList>
    </citation>
    <scope>NUCLEOTIDE SEQUENCE</scope>
    <source>
        <strain evidence="7">WST5</strain>
    </source>
</reference>
<dbReference type="SUPFAM" id="SSF46689">
    <property type="entry name" value="Homeodomain-like"/>
    <property type="match status" value="2"/>
</dbReference>
<keyword evidence="3" id="KW-0804">Transcription</keyword>
<keyword evidence="1" id="KW-0805">Transcription regulation</keyword>